<reference evidence="6 7" key="1">
    <citation type="submission" date="2020-08" db="EMBL/GenBank/DDBJ databases">
        <title>Sequencing the genomes of 1000 actinobacteria strains.</title>
        <authorList>
            <person name="Klenk H.-P."/>
        </authorList>
    </citation>
    <scope>NUCLEOTIDE SEQUENCE [LARGE SCALE GENOMIC DNA]</scope>
    <source>
        <strain evidence="6 7">DSM 23040</strain>
    </source>
</reference>
<keyword evidence="3 6" id="KW-0238">DNA-binding</keyword>
<evidence type="ECO:0000256" key="3">
    <source>
        <dbReference type="ARBA" id="ARBA00023125"/>
    </source>
</evidence>
<dbReference type="Proteomes" id="UP000568050">
    <property type="component" value="Unassembled WGS sequence"/>
</dbReference>
<dbReference type="InterPro" id="IPR036388">
    <property type="entry name" value="WH-like_DNA-bd_sf"/>
</dbReference>
<dbReference type="SUPFAM" id="SSF46785">
    <property type="entry name" value="Winged helix' DNA-binding domain"/>
    <property type="match status" value="1"/>
</dbReference>
<evidence type="ECO:0000256" key="1">
    <source>
        <dbReference type="ARBA" id="ARBA00009437"/>
    </source>
</evidence>
<dbReference type="GO" id="GO:0003700">
    <property type="term" value="F:DNA-binding transcription factor activity"/>
    <property type="evidence" value="ECO:0007669"/>
    <property type="project" value="InterPro"/>
</dbReference>
<name>A0A839QZV2_9MICO</name>
<dbReference type="RefSeq" id="WP_183376723.1">
    <property type="nucleotide sequence ID" value="NZ_CBCSFZ010000011.1"/>
</dbReference>
<comment type="caution">
    <text evidence="6">The sequence shown here is derived from an EMBL/GenBank/DDBJ whole genome shotgun (WGS) entry which is preliminary data.</text>
</comment>
<accession>A0A839QZV2</accession>
<dbReference type="Gene3D" id="1.10.10.10">
    <property type="entry name" value="Winged helix-like DNA-binding domain superfamily/Winged helix DNA-binding domain"/>
    <property type="match status" value="1"/>
</dbReference>
<keyword evidence="2" id="KW-0805">Transcription regulation</keyword>
<dbReference type="GO" id="GO:0032993">
    <property type="term" value="C:protein-DNA complex"/>
    <property type="evidence" value="ECO:0007669"/>
    <property type="project" value="TreeGrafter"/>
</dbReference>
<dbReference type="FunFam" id="1.10.10.10:FF:000001">
    <property type="entry name" value="LysR family transcriptional regulator"/>
    <property type="match status" value="1"/>
</dbReference>
<keyword evidence="4" id="KW-0804">Transcription</keyword>
<dbReference type="InterPro" id="IPR000847">
    <property type="entry name" value="LysR_HTH_N"/>
</dbReference>
<dbReference type="InterPro" id="IPR005119">
    <property type="entry name" value="LysR_subst-bd"/>
</dbReference>
<dbReference type="PRINTS" id="PR00039">
    <property type="entry name" value="HTHLYSR"/>
</dbReference>
<organism evidence="6 7">
    <name type="scientific">Helcobacillus massiliensis</name>
    <dbReference type="NCBI Taxonomy" id="521392"/>
    <lineage>
        <taxon>Bacteria</taxon>
        <taxon>Bacillati</taxon>
        <taxon>Actinomycetota</taxon>
        <taxon>Actinomycetes</taxon>
        <taxon>Micrococcales</taxon>
        <taxon>Dermabacteraceae</taxon>
        <taxon>Helcobacillus</taxon>
    </lineage>
</organism>
<proteinExistence type="inferred from homology"/>
<dbReference type="AlphaFoldDB" id="A0A839QZV2"/>
<feature type="domain" description="HTH lysR-type" evidence="5">
    <location>
        <begin position="1"/>
        <end position="58"/>
    </location>
</feature>
<dbReference type="SUPFAM" id="SSF53850">
    <property type="entry name" value="Periplasmic binding protein-like II"/>
    <property type="match status" value="1"/>
</dbReference>
<dbReference type="Gene3D" id="3.40.190.10">
    <property type="entry name" value="Periplasmic binding protein-like II"/>
    <property type="match status" value="2"/>
</dbReference>
<dbReference type="Pfam" id="PF00126">
    <property type="entry name" value="HTH_1"/>
    <property type="match status" value="1"/>
</dbReference>
<evidence type="ECO:0000256" key="4">
    <source>
        <dbReference type="ARBA" id="ARBA00023163"/>
    </source>
</evidence>
<dbReference type="GO" id="GO:0003677">
    <property type="term" value="F:DNA binding"/>
    <property type="evidence" value="ECO:0007669"/>
    <property type="project" value="UniProtKB-KW"/>
</dbReference>
<dbReference type="PANTHER" id="PTHR30346:SF29">
    <property type="entry name" value="LYSR SUBSTRATE-BINDING"/>
    <property type="match status" value="1"/>
</dbReference>
<dbReference type="EMBL" id="JACHWP010000006">
    <property type="protein sequence ID" value="MBB3023491.1"/>
    <property type="molecule type" value="Genomic_DNA"/>
</dbReference>
<evidence type="ECO:0000256" key="2">
    <source>
        <dbReference type="ARBA" id="ARBA00023015"/>
    </source>
</evidence>
<keyword evidence="7" id="KW-1185">Reference proteome</keyword>
<dbReference type="InterPro" id="IPR036390">
    <property type="entry name" value="WH_DNA-bd_sf"/>
</dbReference>
<evidence type="ECO:0000313" key="7">
    <source>
        <dbReference type="Proteomes" id="UP000568050"/>
    </source>
</evidence>
<dbReference type="Pfam" id="PF03466">
    <property type="entry name" value="LysR_substrate"/>
    <property type="match status" value="1"/>
</dbReference>
<dbReference type="CDD" id="cd08423">
    <property type="entry name" value="PBP2_LTTR_like_6"/>
    <property type="match status" value="1"/>
</dbReference>
<sequence length="312" mass="33437">MDPRRLLIFDTVVKNHSIGAAARELGWTQPAVSQHLSALEKETGMQLLLRSSGGVTPTEAGTRLAVHAAQIAKTMKAATTEMEDIVALKKGRVRFTTFPSAAAVLLPPTLAEMTERHPGIALSFNEMEPPEAIAGIAANTIDVAMIFRYPDTKLDDEGRLEWTPILEDQVRLVLPKDHPLAQKEHLSLSDFAEDEWIAGCERCSANLMCAADAAGFTPRVRYSTDDSTVVQRLITHGTGIALMSDVSLESAPNHDVVVRTVDGVPSRTIGIVNRPGAMKIPAISEFAGILCHQAAHHGSAISPCSGPASPLT</sequence>
<evidence type="ECO:0000259" key="5">
    <source>
        <dbReference type="PROSITE" id="PS50931"/>
    </source>
</evidence>
<evidence type="ECO:0000313" key="6">
    <source>
        <dbReference type="EMBL" id="MBB3023491.1"/>
    </source>
</evidence>
<protein>
    <submittedName>
        <fullName evidence="6">DNA-binding transcriptional LysR family regulator</fullName>
    </submittedName>
</protein>
<dbReference type="PROSITE" id="PS50931">
    <property type="entry name" value="HTH_LYSR"/>
    <property type="match status" value="1"/>
</dbReference>
<comment type="similarity">
    <text evidence="1">Belongs to the LysR transcriptional regulatory family.</text>
</comment>
<dbReference type="PANTHER" id="PTHR30346">
    <property type="entry name" value="TRANSCRIPTIONAL DUAL REGULATOR HCAR-RELATED"/>
    <property type="match status" value="1"/>
</dbReference>
<gene>
    <name evidence="6" type="ORF">FHX50_001788</name>
</gene>